<sequence length="135" mass="15600">MFFVNVRDLNFKINSGKVSKSLGFTENKSDAAKARAVLQKWRAADPVTPSFVSPKRVVMMKEPEYKTFFSPPLFPKESQNPEPSFFAGSTDGYKLPDKLPAKLCLQTLMLDHRLAQRQWFHMILTMFIHYITRKV</sequence>
<dbReference type="Proteomes" id="UP000242188">
    <property type="component" value="Unassembled WGS sequence"/>
</dbReference>
<accession>A0A210QWS8</accession>
<protein>
    <submittedName>
        <fullName evidence="1">Uncharacterized protein</fullName>
    </submittedName>
</protein>
<organism evidence="1 2">
    <name type="scientific">Mizuhopecten yessoensis</name>
    <name type="common">Japanese scallop</name>
    <name type="synonym">Patinopecten yessoensis</name>
    <dbReference type="NCBI Taxonomy" id="6573"/>
    <lineage>
        <taxon>Eukaryota</taxon>
        <taxon>Metazoa</taxon>
        <taxon>Spiralia</taxon>
        <taxon>Lophotrochozoa</taxon>
        <taxon>Mollusca</taxon>
        <taxon>Bivalvia</taxon>
        <taxon>Autobranchia</taxon>
        <taxon>Pteriomorphia</taxon>
        <taxon>Pectinida</taxon>
        <taxon>Pectinoidea</taxon>
        <taxon>Pectinidae</taxon>
        <taxon>Mizuhopecten</taxon>
    </lineage>
</organism>
<evidence type="ECO:0000313" key="1">
    <source>
        <dbReference type="EMBL" id="OWF53156.1"/>
    </source>
</evidence>
<dbReference type="EMBL" id="NEDP02001496">
    <property type="protein sequence ID" value="OWF53156.1"/>
    <property type="molecule type" value="Genomic_DNA"/>
</dbReference>
<reference evidence="1 2" key="1">
    <citation type="journal article" date="2017" name="Nat. Ecol. Evol.">
        <title>Scallop genome provides insights into evolution of bilaterian karyotype and development.</title>
        <authorList>
            <person name="Wang S."/>
            <person name="Zhang J."/>
            <person name="Jiao W."/>
            <person name="Li J."/>
            <person name="Xun X."/>
            <person name="Sun Y."/>
            <person name="Guo X."/>
            <person name="Huan P."/>
            <person name="Dong B."/>
            <person name="Zhang L."/>
            <person name="Hu X."/>
            <person name="Sun X."/>
            <person name="Wang J."/>
            <person name="Zhao C."/>
            <person name="Wang Y."/>
            <person name="Wang D."/>
            <person name="Huang X."/>
            <person name="Wang R."/>
            <person name="Lv J."/>
            <person name="Li Y."/>
            <person name="Zhang Z."/>
            <person name="Liu B."/>
            <person name="Lu W."/>
            <person name="Hui Y."/>
            <person name="Liang J."/>
            <person name="Zhou Z."/>
            <person name="Hou R."/>
            <person name="Li X."/>
            <person name="Liu Y."/>
            <person name="Li H."/>
            <person name="Ning X."/>
            <person name="Lin Y."/>
            <person name="Zhao L."/>
            <person name="Xing Q."/>
            <person name="Dou J."/>
            <person name="Li Y."/>
            <person name="Mao J."/>
            <person name="Guo H."/>
            <person name="Dou H."/>
            <person name="Li T."/>
            <person name="Mu C."/>
            <person name="Jiang W."/>
            <person name="Fu Q."/>
            <person name="Fu X."/>
            <person name="Miao Y."/>
            <person name="Liu J."/>
            <person name="Yu Q."/>
            <person name="Li R."/>
            <person name="Liao H."/>
            <person name="Li X."/>
            <person name="Kong Y."/>
            <person name="Jiang Z."/>
            <person name="Chourrout D."/>
            <person name="Li R."/>
            <person name="Bao Z."/>
        </authorList>
    </citation>
    <scope>NUCLEOTIDE SEQUENCE [LARGE SCALE GENOMIC DNA]</scope>
    <source>
        <strain evidence="1 2">PY_sf001</strain>
    </source>
</reference>
<comment type="caution">
    <text evidence="1">The sequence shown here is derived from an EMBL/GenBank/DDBJ whole genome shotgun (WGS) entry which is preliminary data.</text>
</comment>
<keyword evidence="2" id="KW-1185">Reference proteome</keyword>
<proteinExistence type="predicted"/>
<dbReference type="AlphaFoldDB" id="A0A210QWS8"/>
<gene>
    <name evidence="1" type="ORF">KP79_PYT07001</name>
</gene>
<name>A0A210QWS8_MIZYE</name>
<dbReference type="OrthoDB" id="10048500at2759"/>
<evidence type="ECO:0000313" key="2">
    <source>
        <dbReference type="Proteomes" id="UP000242188"/>
    </source>
</evidence>